<dbReference type="STRING" id="525918.SAMN05660964_01803"/>
<keyword evidence="4" id="KW-1185">Reference proteome</keyword>
<reference evidence="3 4" key="1">
    <citation type="submission" date="2016-10" db="EMBL/GenBank/DDBJ databases">
        <authorList>
            <person name="de Groot N.N."/>
        </authorList>
    </citation>
    <scope>NUCLEOTIDE SEQUENCE [LARGE SCALE GENOMIC DNA]</scope>
    <source>
        <strain evidence="3 4">DSM 21228</strain>
    </source>
</reference>
<proteinExistence type="predicted"/>
<dbReference type="Proteomes" id="UP000199397">
    <property type="component" value="Unassembled WGS sequence"/>
</dbReference>
<dbReference type="OrthoDB" id="70361at2"/>
<feature type="region of interest" description="Disordered" evidence="1">
    <location>
        <begin position="163"/>
        <end position="194"/>
    </location>
</feature>
<evidence type="ECO:0000313" key="4">
    <source>
        <dbReference type="Proteomes" id="UP000199397"/>
    </source>
</evidence>
<sequence length="356" mass="39246">MHHFILRLLATVVCSLALPAYAASTPIDSLYTPLEGSSCKPIEENAEEGWAKGRCDGIAGYKLDWMEGDLRQSVNVIAPDGKEFPLELWSTVSGGFSALGDKAEWRVQKAGKKTTPIALIVRFNVSENPDQPEKTTSYLTVSKITASEVCVTDVVKPGANANQQARDLADAATDKPCMKTSTEEQAQSANSEKAPSYLCKPDEQVVFGCHSKDKMISLCASPETSNGYLQYRFGTPDKIELEYPTQRTSLKGNFFHSFEPYSGGYSKRVRFENGKVQYIVFEDMISTGPASSTKEMHYGVGILMPGKKATSRLCDGSSKESDGNTESEGFIFDQEKLALDDLMNNEDYNFDFDFPR</sequence>
<feature type="compositionally biased region" description="Basic and acidic residues" evidence="1">
    <location>
        <begin position="167"/>
        <end position="177"/>
    </location>
</feature>
<feature type="compositionally biased region" description="Polar residues" evidence="1">
    <location>
        <begin position="179"/>
        <end position="193"/>
    </location>
</feature>
<evidence type="ECO:0000256" key="1">
    <source>
        <dbReference type="SAM" id="MobiDB-lite"/>
    </source>
</evidence>
<evidence type="ECO:0000256" key="2">
    <source>
        <dbReference type="SAM" id="SignalP"/>
    </source>
</evidence>
<accession>A0A1H4BZ24</accession>
<protein>
    <submittedName>
        <fullName evidence="3">Uncharacterized protein</fullName>
    </submittedName>
</protein>
<feature type="signal peptide" evidence="2">
    <location>
        <begin position="1"/>
        <end position="22"/>
    </location>
</feature>
<gene>
    <name evidence="3" type="ORF">SAMN05660964_01803</name>
</gene>
<feature type="chain" id="PRO_5011581581" evidence="2">
    <location>
        <begin position="23"/>
        <end position="356"/>
    </location>
</feature>
<evidence type="ECO:0000313" key="3">
    <source>
        <dbReference type="EMBL" id="SEA53455.1"/>
    </source>
</evidence>
<dbReference type="RefSeq" id="WP_093067659.1">
    <property type="nucleotide sequence ID" value="NZ_FNQP01000009.1"/>
</dbReference>
<keyword evidence="2" id="KW-0732">Signal</keyword>
<dbReference type="EMBL" id="FNQP01000009">
    <property type="protein sequence ID" value="SEA53455.1"/>
    <property type="molecule type" value="Genomic_DNA"/>
</dbReference>
<organism evidence="3 4">
    <name type="scientific">Thiothrix caldifontis</name>
    <dbReference type="NCBI Taxonomy" id="525918"/>
    <lineage>
        <taxon>Bacteria</taxon>
        <taxon>Pseudomonadati</taxon>
        <taxon>Pseudomonadota</taxon>
        <taxon>Gammaproteobacteria</taxon>
        <taxon>Thiotrichales</taxon>
        <taxon>Thiotrichaceae</taxon>
        <taxon>Thiothrix</taxon>
    </lineage>
</organism>
<name>A0A1H4BZ24_9GAMM</name>
<dbReference type="AlphaFoldDB" id="A0A1H4BZ24"/>